<dbReference type="GO" id="GO:0052381">
    <property type="term" value="F:tRNA dimethylallyltransferase activity"/>
    <property type="evidence" value="ECO:0007669"/>
    <property type="project" value="UniProtKB-UniRule"/>
</dbReference>
<keyword evidence="5 10" id="KW-0819">tRNA processing</keyword>
<evidence type="ECO:0000256" key="7">
    <source>
        <dbReference type="ARBA" id="ARBA00022840"/>
    </source>
</evidence>
<reference evidence="14 15" key="1">
    <citation type="submission" date="2015-02" db="EMBL/GenBank/DDBJ databases">
        <title>Draft genome sequences of ten Microbacterium spp. with emphasis on heavy metal contaminated environments.</title>
        <authorList>
            <person name="Corretto E."/>
        </authorList>
    </citation>
    <scope>NUCLEOTIDE SEQUENCE [LARGE SCALE GENOMIC DNA]</scope>
    <source>
        <strain evidence="14 15">DSM 18659</strain>
    </source>
</reference>
<dbReference type="AlphaFoldDB" id="A0A0F0LSX8"/>
<feature type="binding site" evidence="10">
    <location>
        <begin position="12"/>
        <end position="17"/>
    </location>
    <ligand>
        <name>substrate</name>
    </ligand>
</feature>
<dbReference type="GO" id="GO:0006400">
    <property type="term" value="P:tRNA modification"/>
    <property type="evidence" value="ECO:0007669"/>
    <property type="project" value="TreeGrafter"/>
</dbReference>
<evidence type="ECO:0000256" key="4">
    <source>
        <dbReference type="ARBA" id="ARBA00022679"/>
    </source>
</evidence>
<dbReference type="EMBL" id="JYIY01000074">
    <property type="protein sequence ID" value="KJL36342.1"/>
    <property type="molecule type" value="Genomic_DNA"/>
</dbReference>
<dbReference type="HAMAP" id="MF_00185">
    <property type="entry name" value="IPP_trans"/>
    <property type="match status" value="1"/>
</dbReference>
<feature type="binding site" evidence="10">
    <location>
        <begin position="10"/>
        <end position="17"/>
    </location>
    <ligand>
        <name>ATP</name>
        <dbReference type="ChEBI" id="CHEBI:30616"/>
    </ligand>
</feature>
<evidence type="ECO:0000313" key="15">
    <source>
        <dbReference type="Proteomes" id="UP000033451"/>
    </source>
</evidence>
<feature type="site" description="Interaction with substrate tRNA" evidence="10">
    <location>
        <position position="106"/>
    </location>
</feature>
<dbReference type="STRING" id="400772.RR49_01674"/>
<evidence type="ECO:0000256" key="12">
    <source>
        <dbReference type="RuleBase" id="RU003784"/>
    </source>
</evidence>
<evidence type="ECO:0000256" key="10">
    <source>
        <dbReference type="HAMAP-Rule" id="MF_00185"/>
    </source>
</evidence>
<dbReference type="Proteomes" id="UP000033451">
    <property type="component" value="Unassembled WGS sequence"/>
</dbReference>
<dbReference type="PANTHER" id="PTHR11088:SF60">
    <property type="entry name" value="TRNA DIMETHYLALLYLTRANSFERASE"/>
    <property type="match status" value="1"/>
</dbReference>
<dbReference type="Gene3D" id="1.10.20.140">
    <property type="match status" value="1"/>
</dbReference>
<keyword evidence="7 10" id="KW-0067">ATP-binding</keyword>
<comment type="caution">
    <text evidence="14">The sequence shown here is derived from an EMBL/GenBank/DDBJ whole genome shotgun (WGS) entry which is preliminary data.</text>
</comment>
<dbReference type="Pfam" id="PF01715">
    <property type="entry name" value="IPPT"/>
    <property type="match status" value="1"/>
</dbReference>
<name>A0A0F0LSX8_9MICO</name>
<comment type="cofactor">
    <cofactor evidence="1 10">
        <name>Mg(2+)</name>
        <dbReference type="ChEBI" id="CHEBI:18420"/>
    </cofactor>
</comment>
<dbReference type="InterPro" id="IPR027417">
    <property type="entry name" value="P-loop_NTPase"/>
</dbReference>
<dbReference type="GO" id="GO:0005524">
    <property type="term" value="F:ATP binding"/>
    <property type="evidence" value="ECO:0007669"/>
    <property type="project" value="UniProtKB-UniRule"/>
</dbReference>
<evidence type="ECO:0000313" key="14">
    <source>
        <dbReference type="EMBL" id="KJL36342.1"/>
    </source>
</evidence>
<comment type="function">
    <text evidence="2 10 12">Catalyzes the transfer of a dimethylallyl group onto the adenine at position 37 in tRNAs that read codons beginning with uridine, leading to the formation of N6-(dimethylallyl)adenosine (i(6)A).</text>
</comment>
<evidence type="ECO:0000256" key="2">
    <source>
        <dbReference type="ARBA" id="ARBA00003213"/>
    </source>
</evidence>
<dbReference type="SUPFAM" id="SSF52540">
    <property type="entry name" value="P-loop containing nucleoside triphosphate hydrolases"/>
    <property type="match status" value="1"/>
</dbReference>
<organism evidence="14 15">
    <name type="scientific">Microbacterium ginsengisoli</name>
    <dbReference type="NCBI Taxonomy" id="400772"/>
    <lineage>
        <taxon>Bacteria</taxon>
        <taxon>Bacillati</taxon>
        <taxon>Actinomycetota</taxon>
        <taxon>Actinomycetes</taxon>
        <taxon>Micrococcales</taxon>
        <taxon>Microbacteriaceae</taxon>
        <taxon>Microbacterium</taxon>
    </lineage>
</organism>
<dbReference type="RefSeq" id="WP_045247609.1">
    <property type="nucleotide sequence ID" value="NZ_JYIY01000074.1"/>
</dbReference>
<evidence type="ECO:0000256" key="5">
    <source>
        <dbReference type="ARBA" id="ARBA00022694"/>
    </source>
</evidence>
<keyword evidence="8 10" id="KW-0460">Magnesium</keyword>
<dbReference type="PANTHER" id="PTHR11088">
    <property type="entry name" value="TRNA DIMETHYLALLYLTRANSFERASE"/>
    <property type="match status" value="1"/>
</dbReference>
<keyword evidence="4 10" id="KW-0808">Transferase</keyword>
<comment type="catalytic activity">
    <reaction evidence="9 10 11">
        <text>adenosine(37) in tRNA + dimethylallyl diphosphate = N(6)-dimethylallyladenosine(37) in tRNA + diphosphate</text>
        <dbReference type="Rhea" id="RHEA:26482"/>
        <dbReference type="Rhea" id="RHEA-COMP:10162"/>
        <dbReference type="Rhea" id="RHEA-COMP:10375"/>
        <dbReference type="ChEBI" id="CHEBI:33019"/>
        <dbReference type="ChEBI" id="CHEBI:57623"/>
        <dbReference type="ChEBI" id="CHEBI:74411"/>
        <dbReference type="ChEBI" id="CHEBI:74415"/>
        <dbReference type="EC" id="2.5.1.75"/>
    </reaction>
</comment>
<evidence type="ECO:0000256" key="1">
    <source>
        <dbReference type="ARBA" id="ARBA00001946"/>
    </source>
</evidence>
<dbReference type="EC" id="2.5.1.75" evidence="10"/>
<dbReference type="InterPro" id="IPR039657">
    <property type="entry name" value="Dimethylallyltransferase"/>
</dbReference>
<keyword evidence="15" id="KW-1185">Reference proteome</keyword>
<accession>A0A0F0LSX8</accession>
<dbReference type="Gene3D" id="3.40.50.300">
    <property type="entry name" value="P-loop containing nucleotide triphosphate hydrolases"/>
    <property type="match status" value="1"/>
</dbReference>
<dbReference type="NCBIfam" id="TIGR00174">
    <property type="entry name" value="miaA"/>
    <property type="match status" value="1"/>
</dbReference>
<protein>
    <recommendedName>
        <fullName evidence="10">tRNA dimethylallyltransferase</fullName>
        <ecNumber evidence="10">2.5.1.75</ecNumber>
    </recommendedName>
    <alternativeName>
        <fullName evidence="10">Dimethylallyl diphosphate:tRNA dimethylallyltransferase</fullName>
        <shortName evidence="10">DMAPP:tRNA dimethylallyltransferase</shortName>
        <shortName evidence="10">DMATase</shortName>
    </alternativeName>
    <alternativeName>
        <fullName evidence="10">Isopentenyl-diphosphate:tRNA isopentenyltransferase</fullName>
        <shortName evidence="10">IPP transferase</shortName>
        <shortName evidence="10">IPPT</shortName>
        <shortName evidence="10">IPTase</shortName>
    </alternativeName>
</protein>
<evidence type="ECO:0000256" key="3">
    <source>
        <dbReference type="ARBA" id="ARBA00005842"/>
    </source>
</evidence>
<comment type="similarity">
    <text evidence="3 10 13">Belongs to the IPP transferase family.</text>
</comment>
<comment type="subunit">
    <text evidence="10">Monomer.</text>
</comment>
<evidence type="ECO:0000256" key="13">
    <source>
        <dbReference type="RuleBase" id="RU003785"/>
    </source>
</evidence>
<evidence type="ECO:0000256" key="9">
    <source>
        <dbReference type="ARBA" id="ARBA00049563"/>
    </source>
</evidence>
<dbReference type="OrthoDB" id="9776390at2"/>
<dbReference type="InterPro" id="IPR018022">
    <property type="entry name" value="IPT"/>
</dbReference>
<keyword evidence="6 10" id="KW-0547">Nucleotide-binding</keyword>
<evidence type="ECO:0000256" key="11">
    <source>
        <dbReference type="RuleBase" id="RU003783"/>
    </source>
</evidence>
<evidence type="ECO:0000256" key="6">
    <source>
        <dbReference type="ARBA" id="ARBA00022741"/>
    </source>
</evidence>
<comment type="caution">
    <text evidence="10">Lacks conserved residue(s) required for the propagation of feature annotation.</text>
</comment>
<evidence type="ECO:0000256" key="8">
    <source>
        <dbReference type="ARBA" id="ARBA00022842"/>
    </source>
</evidence>
<dbReference type="PATRIC" id="fig|400772.4.peg.1696"/>
<proteinExistence type="inferred from homology"/>
<sequence>MSGRVIAVVGATGTGKSDLSLRLADHLAATGGAAEIVNADAMQLYRGMDIGTAKLTVAERRGIPHHLLDVLSVRDDAAVAWYQTEARRLIDEIHARDADAILVGGSGLYVSGVIYDFRFPPRDEAVRERLEAELSEDGPGVLFARLRDLDPATAQRIDPANGRRIVRALEVLAQGEATHGAALPDAPVLWRADTLLMAPGVARDELVVRLDARVERMWRDGIVAEAERLRADGLDEGVTARRAIGYAQALDQLDGVLTQAEAIAQAQALTRRYARRQVSWFRRYDGLAWVEPDAAASDALDAALARRP</sequence>
<feature type="site" description="Interaction with substrate tRNA" evidence="10">
    <location>
        <position position="127"/>
    </location>
</feature>
<gene>
    <name evidence="10 14" type="primary">miaA</name>
    <name evidence="14" type="ORF">RR49_01674</name>
</gene>